<proteinExistence type="predicted"/>
<accession>A0A6G0X8D5</accession>
<comment type="caution">
    <text evidence="1">The sequence shown here is derived from an EMBL/GenBank/DDBJ whole genome shotgun (WGS) entry which is preliminary data.</text>
</comment>
<organism evidence="1 2">
    <name type="scientific">Aphanomyces euteiches</name>
    <dbReference type="NCBI Taxonomy" id="100861"/>
    <lineage>
        <taxon>Eukaryota</taxon>
        <taxon>Sar</taxon>
        <taxon>Stramenopiles</taxon>
        <taxon>Oomycota</taxon>
        <taxon>Saprolegniomycetes</taxon>
        <taxon>Saprolegniales</taxon>
        <taxon>Verrucalvaceae</taxon>
        <taxon>Aphanomyces</taxon>
    </lineage>
</organism>
<name>A0A6G0X8D5_9STRA</name>
<evidence type="ECO:0000313" key="1">
    <source>
        <dbReference type="EMBL" id="KAF0736328.1"/>
    </source>
</evidence>
<dbReference type="EMBL" id="VJMJ01000089">
    <property type="protein sequence ID" value="KAF0736328.1"/>
    <property type="molecule type" value="Genomic_DNA"/>
</dbReference>
<dbReference type="VEuPathDB" id="FungiDB:AeMF1_020379"/>
<sequence length="95" mass="11198">MCQAPHRLLPQLTSTTVFRLRRLQRRTQIKQLLEQTTQTERAQLNVLAIKLERLLFRQFPRDYGYLTNEALGLKLRHIVKDILTAKQQTPTMVAK</sequence>
<gene>
    <name evidence="1" type="ORF">Ae201684_007348</name>
</gene>
<reference evidence="1 2" key="1">
    <citation type="submission" date="2019-07" db="EMBL/GenBank/DDBJ databases">
        <title>Genomics analysis of Aphanomyces spp. identifies a new class of oomycete effector associated with host adaptation.</title>
        <authorList>
            <person name="Gaulin E."/>
        </authorList>
    </citation>
    <scope>NUCLEOTIDE SEQUENCE [LARGE SCALE GENOMIC DNA]</scope>
    <source>
        <strain evidence="1 2">ATCC 201684</strain>
    </source>
</reference>
<evidence type="ECO:0000313" key="2">
    <source>
        <dbReference type="Proteomes" id="UP000481153"/>
    </source>
</evidence>
<dbReference type="AlphaFoldDB" id="A0A6G0X8D5"/>
<keyword evidence="2" id="KW-1185">Reference proteome</keyword>
<dbReference type="Proteomes" id="UP000481153">
    <property type="component" value="Unassembled WGS sequence"/>
</dbReference>
<protein>
    <submittedName>
        <fullName evidence="1">Uncharacterized protein</fullName>
    </submittedName>
</protein>